<dbReference type="UniPathway" id="UPA00391"/>
<evidence type="ECO:0000256" key="6">
    <source>
        <dbReference type="ARBA" id="ARBA00022833"/>
    </source>
</evidence>
<evidence type="ECO:0000313" key="13">
    <source>
        <dbReference type="Proteomes" id="UP000316095"/>
    </source>
</evidence>
<dbReference type="Proteomes" id="UP000316095">
    <property type="component" value="Unassembled WGS sequence"/>
</dbReference>
<keyword evidence="2 11" id="KW-0436">Ligase</keyword>
<evidence type="ECO:0000256" key="2">
    <source>
        <dbReference type="ARBA" id="ARBA00022598"/>
    </source>
</evidence>
<dbReference type="HAMAP" id="MF_01633">
    <property type="entry name" value="QueC"/>
    <property type="match status" value="1"/>
</dbReference>
<evidence type="ECO:0000256" key="9">
    <source>
        <dbReference type="ARBA" id="ARBA00039149"/>
    </source>
</evidence>
<dbReference type="Pfam" id="PF06508">
    <property type="entry name" value="QueC"/>
    <property type="match status" value="1"/>
</dbReference>
<evidence type="ECO:0000256" key="7">
    <source>
        <dbReference type="ARBA" id="ARBA00022840"/>
    </source>
</evidence>
<reference evidence="12 13" key="1">
    <citation type="submission" date="2019-02" db="EMBL/GenBank/DDBJ databases">
        <title>Deep-cultivation of Planctomycetes and their phenomic and genomic characterization uncovers novel biology.</title>
        <authorList>
            <person name="Wiegand S."/>
            <person name="Jogler M."/>
            <person name="Boedeker C."/>
            <person name="Pinto D."/>
            <person name="Vollmers J."/>
            <person name="Rivas-Marin E."/>
            <person name="Kohn T."/>
            <person name="Peeters S.H."/>
            <person name="Heuer A."/>
            <person name="Rast P."/>
            <person name="Oberbeckmann S."/>
            <person name="Bunk B."/>
            <person name="Jeske O."/>
            <person name="Meyerdierks A."/>
            <person name="Storesund J.E."/>
            <person name="Kallscheuer N."/>
            <person name="Luecker S."/>
            <person name="Lage O.M."/>
            <person name="Pohl T."/>
            <person name="Merkel B.J."/>
            <person name="Hornburger P."/>
            <person name="Mueller R.-W."/>
            <person name="Bruemmer F."/>
            <person name="Labrenz M."/>
            <person name="Spormann A.M."/>
            <person name="Op Den Camp H."/>
            <person name="Overmann J."/>
            <person name="Amann R."/>
            <person name="Jetten M.S.M."/>
            <person name="Mascher T."/>
            <person name="Medema M.H."/>
            <person name="Devos D.P."/>
            <person name="Kaster A.-K."/>
            <person name="Ovreas L."/>
            <person name="Rohde M."/>
            <person name="Galperin M.Y."/>
            <person name="Jogler C."/>
        </authorList>
    </citation>
    <scope>NUCLEOTIDE SEQUENCE [LARGE SCALE GENOMIC DNA]</scope>
    <source>
        <strain evidence="12 13">Pan54</strain>
    </source>
</reference>
<evidence type="ECO:0000256" key="4">
    <source>
        <dbReference type="ARBA" id="ARBA00022741"/>
    </source>
</evidence>
<comment type="pathway">
    <text evidence="1 11">Purine metabolism; 7-cyano-7-deazaguanine biosynthesis.</text>
</comment>
<feature type="binding site" evidence="11">
    <location>
        <position position="203"/>
    </location>
    <ligand>
        <name>Zn(2+)</name>
        <dbReference type="ChEBI" id="CHEBI:29105"/>
    </ligand>
</feature>
<proteinExistence type="inferred from homology"/>
<feature type="binding site" evidence="11">
    <location>
        <begin position="9"/>
        <end position="19"/>
    </location>
    <ligand>
        <name>ATP</name>
        <dbReference type="ChEBI" id="CHEBI:30616"/>
    </ligand>
</feature>
<dbReference type="EMBL" id="SJPG01000001">
    <property type="protein sequence ID" value="TWT59418.1"/>
    <property type="molecule type" value="Genomic_DNA"/>
</dbReference>
<comment type="catalytic activity">
    <reaction evidence="10 11">
        <text>7-carboxy-7-carbaguanine + NH4(+) + 2 ATP = 7-cyano-7-carbaguanine + 2 AMP + 2 diphosphate + 2 H(+)</text>
        <dbReference type="Rhea" id="RHEA:27982"/>
        <dbReference type="ChEBI" id="CHEBI:15378"/>
        <dbReference type="ChEBI" id="CHEBI:28938"/>
        <dbReference type="ChEBI" id="CHEBI:30616"/>
        <dbReference type="ChEBI" id="CHEBI:33019"/>
        <dbReference type="ChEBI" id="CHEBI:45075"/>
        <dbReference type="ChEBI" id="CHEBI:61036"/>
        <dbReference type="ChEBI" id="CHEBI:456215"/>
        <dbReference type="EC" id="6.3.4.20"/>
    </reaction>
</comment>
<dbReference type="PANTHER" id="PTHR42914">
    <property type="entry name" value="7-CYANO-7-DEAZAGUANINE SYNTHASE"/>
    <property type="match status" value="1"/>
</dbReference>
<gene>
    <name evidence="11 12" type="primary">queC</name>
    <name evidence="12" type="ORF">Pan54_01240</name>
</gene>
<keyword evidence="13" id="KW-1185">Reference proteome</keyword>
<dbReference type="GO" id="GO:0016879">
    <property type="term" value="F:ligase activity, forming carbon-nitrogen bonds"/>
    <property type="evidence" value="ECO:0007669"/>
    <property type="project" value="UniProtKB-UniRule"/>
</dbReference>
<comment type="function">
    <text evidence="11">Catalyzes the ATP-dependent conversion of 7-carboxy-7-deazaguanine (CDG) to 7-cyano-7-deazaguanine (preQ(0)).</text>
</comment>
<comment type="caution">
    <text evidence="12">The sequence shown here is derived from an EMBL/GenBank/DDBJ whole genome shotgun (WGS) entry which is preliminary data.</text>
</comment>
<feature type="binding site" evidence="11">
    <location>
        <position position="193"/>
    </location>
    <ligand>
        <name>Zn(2+)</name>
        <dbReference type="ChEBI" id="CHEBI:29105"/>
    </ligand>
</feature>
<dbReference type="GO" id="GO:0008270">
    <property type="term" value="F:zinc ion binding"/>
    <property type="evidence" value="ECO:0007669"/>
    <property type="project" value="UniProtKB-UniRule"/>
</dbReference>
<dbReference type="SUPFAM" id="SSF52402">
    <property type="entry name" value="Adenine nucleotide alpha hydrolases-like"/>
    <property type="match status" value="1"/>
</dbReference>
<protein>
    <recommendedName>
        <fullName evidence="9 11">7-cyano-7-deazaguanine synthase</fullName>
        <ecNumber evidence="9 11">6.3.4.20</ecNumber>
    </recommendedName>
    <alternativeName>
        <fullName evidence="11">7-cyano-7-carbaguanine synthase</fullName>
    </alternativeName>
    <alternativeName>
        <fullName evidence="11">PreQ(0) synthase</fullName>
    </alternativeName>
    <alternativeName>
        <fullName evidence="11">Queuosine biosynthesis protein QueC</fullName>
    </alternativeName>
</protein>
<keyword evidence="7 11" id="KW-0067">ATP-binding</keyword>
<keyword evidence="5 11" id="KW-0671">Queuosine biosynthesis</keyword>
<dbReference type="PANTHER" id="PTHR42914:SF1">
    <property type="entry name" value="7-CYANO-7-DEAZAGUANINE SYNTHASE"/>
    <property type="match status" value="1"/>
</dbReference>
<comment type="cofactor">
    <cofactor evidence="11">
        <name>Zn(2+)</name>
        <dbReference type="ChEBI" id="CHEBI:29105"/>
    </cofactor>
    <text evidence="11">Binds 1 zinc ion per subunit.</text>
</comment>
<evidence type="ECO:0000256" key="11">
    <source>
        <dbReference type="HAMAP-Rule" id="MF_01633"/>
    </source>
</evidence>
<keyword evidence="4 11" id="KW-0547">Nucleotide-binding</keyword>
<evidence type="ECO:0000313" key="12">
    <source>
        <dbReference type="EMBL" id="TWT59418.1"/>
    </source>
</evidence>
<dbReference type="InterPro" id="IPR018317">
    <property type="entry name" value="QueC"/>
</dbReference>
<dbReference type="PIRSF" id="PIRSF006293">
    <property type="entry name" value="ExsB"/>
    <property type="match status" value="1"/>
</dbReference>
<evidence type="ECO:0000256" key="5">
    <source>
        <dbReference type="ARBA" id="ARBA00022785"/>
    </source>
</evidence>
<dbReference type="CDD" id="cd01995">
    <property type="entry name" value="QueC-like"/>
    <property type="match status" value="1"/>
</dbReference>
<organism evidence="12 13">
    <name type="scientific">Rubinisphaera italica</name>
    <dbReference type="NCBI Taxonomy" id="2527969"/>
    <lineage>
        <taxon>Bacteria</taxon>
        <taxon>Pseudomonadati</taxon>
        <taxon>Planctomycetota</taxon>
        <taxon>Planctomycetia</taxon>
        <taxon>Planctomycetales</taxon>
        <taxon>Planctomycetaceae</taxon>
        <taxon>Rubinisphaera</taxon>
    </lineage>
</organism>
<dbReference type="AlphaFoldDB" id="A0A5C5X9C1"/>
<feature type="binding site" evidence="11">
    <location>
        <position position="206"/>
    </location>
    <ligand>
        <name>Zn(2+)</name>
        <dbReference type="ChEBI" id="CHEBI:29105"/>
    </ligand>
</feature>
<keyword evidence="3 11" id="KW-0479">Metal-binding</keyword>
<dbReference type="RefSeq" id="WP_242631176.1">
    <property type="nucleotide sequence ID" value="NZ_SJPG01000001.1"/>
</dbReference>
<evidence type="ECO:0000256" key="8">
    <source>
        <dbReference type="ARBA" id="ARBA00037993"/>
    </source>
</evidence>
<name>A0A5C5X9C1_9PLAN</name>
<dbReference type="Gene3D" id="3.40.50.620">
    <property type="entry name" value="HUPs"/>
    <property type="match status" value="1"/>
</dbReference>
<evidence type="ECO:0000256" key="3">
    <source>
        <dbReference type="ARBA" id="ARBA00022723"/>
    </source>
</evidence>
<evidence type="ECO:0000256" key="1">
    <source>
        <dbReference type="ARBA" id="ARBA00005061"/>
    </source>
</evidence>
<keyword evidence="6 11" id="KW-0862">Zinc</keyword>
<feature type="binding site" evidence="11">
    <location>
        <position position="209"/>
    </location>
    <ligand>
        <name>Zn(2+)</name>
        <dbReference type="ChEBI" id="CHEBI:29105"/>
    </ligand>
</feature>
<dbReference type="EC" id="6.3.4.20" evidence="9 11"/>
<dbReference type="GO" id="GO:0008616">
    <property type="term" value="P:tRNA queuosine(34) biosynthetic process"/>
    <property type="evidence" value="ECO:0007669"/>
    <property type="project" value="UniProtKB-UniRule"/>
</dbReference>
<dbReference type="NCBIfam" id="TIGR00364">
    <property type="entry name" value="7-cyano-7-deazaguanine synthase QueC"/>
    <property type="match status" value="1"/>
</dbReference>
<dbReference type="GO" id="GO:0005524">
    <property type="term" value="F:ATP binding"/>
    <property type="evidence" value="ECO:0007669"/>
    <property type="project" value="UniProtKB-UniRule"/>
</dbReference>
<sequence>MSQKAVVLLSGGLDSTTTLAIAADQGYELYALSFDYGQRHQFELEAAKTLAEKWNVTQHVIIPLNLAAFGGSALTSEIAVPKHRSQEEMNDGIPVTYVPARNTVFLSVAMGWAESLGASDIFIGVNAVDYSGYPDCRPEFIKSFEQLANLATKSGVEGTRTWKIHAPLIQLTKAEIIRTGTKLGVDYGSTHTCYDPDSEGRACGQCDACILRLQGFAEAGLTDTAAYQPK</sequence>
<dbReference type="InterPro" id="IPR014729">
    <property type="entry name" value="Rossmann-like_a/b/a_fold"/>
</dbReference>
<accession>A0A5C5X9C1</accession>
<evidence type="ECO:0000256" key="10">
    <source>
        <dbReference type="ARBA" id="ARBA00047890"/>
    </source>
</evidence>
<comment type="similarity">
    <text evidence="8 11">Belongs to the QueC family.</text>
</comment>